<keyword evidence="13" id="KW-0406">Ion transport</keyword>
<evidence type="ECO:0000313" key="17">
    <source>
        <dbReference type="EMBL" id="RXZ35112.1"/>
    </source>
</evidence>
<dbReference type="NCBIfam" id="TIGR01494">
    <property type="entry name" value="ATPase_P-type"/>
    <property type="match status" value="1"/>
</dbReference>
<dbReference type="NCBIfam" id="TIGR01525">
    <property type="entry name" value="ATPase-IB_hvy"/>
    <property type="match status" value="1"/>
</dbReference>
<dbReference type="Gene3D" id="3.40.50.1000">
    <property type="entry name" value="HAD superfamily/HAD-like"/>
    <property type="match status" value="1"/>
</dbReference>
<evidence type="ECO:0000256" key="5">
    <source>
        <dbReference type="ARBA" id="ARBA00022553"/>
    </source>
</evidence>
<dbReference type="SUPFAM" id="SSF81653">
    <property type="entry name" value="Calcium ATPase, transduction domain A"/>
    <property type="match status" value="1"/>
</dbReference>
<keyword evidence="3" id="KW-0813">Transport</keyword>
<dbReference type="GO" id="GO:0005524">
    <property type="term" value="F:ATP binding"/>
    <property type="evidence" value="ECO:0007669"/>
    <property type="project" value="UniProtKB-UniRule"/>
</dbReference>
<comment type="caution">
    <text evidence="17">The sequence shown here is derived from an EMBL/GenBank/DDBJ whole genome shotgun (WGS) entry which is preliminary data.</text>
</comment>
<feature type="transmembrane region" description="Helical" evidence="15">
    <location>
        <begin position="166"/>
        <end position="184"/>
    </location>
</feature>
<feature type="transmembrane region" description="Helical" evidence="15">
    <location>
        <begin position="371"/>
        <end position="395"/>
    </location>
</feature>
<evidence type="ECO:0000256" key="6">
    <source>
        <dbReference type="ARBA" id="ARBA00022692"/>
    </source>
</evidence>
<dbReference type="Proteomes" id="UP000292347">
    <property type="component" value="Unassembled WGS sequence"/>
</dbReference>
<evidence type="ECO:0000313" key="18">
    <source>
        <dbReference type="Proteomes" id="UP000292347"/>
    </source>
</evidence>
<feature type="transmembrane region" description="Helical" evidence="15">
    <location>
        <begin position="190"/>
        <end position="208"/>
    </location>
</feature>
<dbReference type="Gene3D" id="3.40.1110.10">
    <property type="entry name" value="Calcium-transporting ATPase, cytoplasmic domain N"/>
    <property type="match status" value="1"/>
</dbReference>
<dbReference type="NCBIfam" id="TIGR01511">
    <property type="entry name" value="ATPase-IB1_Cu"/>
    <property type="match status" value="1"/>
</dbReference>
<dbReference type="RefSeq" id="WP_129340889.1">
    <property type="nucleotide sequence ID" value="NZ_JACIDD010000001.1"/>
</dbReference>
<feature type="transmembrane region" description="Helical" evidence="15">
    <location>
        <begin position="128"/>
        <end position="146"/>
    </location>
</feature>
<name>A0A4Q2J1B2_9SPHN</name>
<accession>A0A4Q2J1B2</accession>
<keyword evidence="11" id="KW-1278">Translocase</keyword>
<dbReference type="PRINTS" id="PR00119">
    <property type="entry name" value="CATATPASE"/>
</dbReference>
<dbReference type="InterPro" id="IPR023299">
    <property type="entry name" value="ATPase_P-typ_cyto_dom_N"/>
</dbReference>
<dbReference type="InterPro" id="IPR006121">
    <property type="entry name" value="HMA_dom"/>
</dbReference>
<dbReference type="Pfam" id="PF00403">
    <property type="entry name" value="HMA"/>
    <property type="match status" value="1"/>
</dbReference>
<dbReference type="InterPro" id="IPR017969">
    <property type="entry name" value="Heavy-metal-associated_CS"/>
</dbReference>
<dbReference type="GO" id="GO:0016887">
    <property type="term" value="F:ATP hydrolysis activity"/>
    <property type="evidence" value="ECO:0007669"/>
    <property type="project" value="InterPro"/>
</dbReference>
<organism evidence="17 18">
    <name type="scientific">Sphingomonas desiccabilis</name>
    <dbReference type="NCBI Taxonomy" id="429134"/>
    <lineage>
        <taxon>Bacteria</taxon>
        <taxon>Pseudomonadati</taxon>
        <taxon>Pseudomonadota</taxon>
        <taxon>Alphaproteobacteria</taxon>
        <taxon>Sphingomonadales</taxon>
        <taxon>Sphingomonadaceae</taxon>
        <taxon>Sphingomonas</taxon>
    </lineage>
</organism>
<dbReference type="InterPro" id="IPR036163">
    <property type="entry name" value="HMA_dom_sf"/>
</dbReference>
<evidence type="ECO:0000256" key="9">
    <source>
        <dbReference type="ARBA" id="ARBA00022840"/>
    </source>
</evidence>
<dbReference type="InterPro" id="IPR023214">
    <property type="entry name" value="HAD_sf"/>
</dbReference>
<evidence type="ECO:0000256" key="4">
    <source>
        <dbReference type="ARBA" id="ARBA00022475"/>
    </source>
</evidence>
<feature type="transmembrane region" description="Helical" evidence="15">
    <location>
        <begin position="100"/>
        <end position="122"/>
    </location>
</feature>
<dbReference type="PROSITE" id="PS00154">
    <property type="entry name" value="ATPASE_E1_E2"/>
    <property type="match status" value="1"/>
</dbReference>
<keyword evidence="14 15" id="KW-0472">Membrane</keyword>
<keyword evidence="12 15" id="KW-1133">Transmembrane helix</keyword>
<keyword evidence="4 15" id="KW-1003">Cell membrane</keyword>
<evidence type="ECO:0000256" key="10">
    <source>
        <dbReference type="ARBA" id="ARBA00022842"/>
    </source>
</evidence>
<keyword evidence="7 15" id="KW-0479">Metal-binding</keyword>
<keyword evidence="17" id="KW-0378">Hydrolase</keyword>
<dbReference type="SUPFAM" id="SSF55008">
    <property type="entry name" value="HMA, heavy metal-associated domain"/>
    <property type="match status" value="1"/>
</dbReference>
<evidence type="ECO:0000256" key="3">
    <source>
        <dbReference type="ARBA" id="ARBA00022448"/>
    </source>
</evidence>
<feature type="transmembrane region" description="Helical" evidence="15">
    <location>
        <begin position="668"/>
        <end position="684"/>
    </location>
</feature>
<dbReference type="OrthoDB" id="9813266at2"/>
<dbReference type="Pfam" id="PF00702">
    <property type="entry name" value="Hydrolase"/>
    <property type="match status" value="1"/>
</dbReference>
<evidence type="ECO:0000256" key="11">
    <source>
        <dbReference type="ARBA" id="ARBA00022967"/>
    </source>
</evidence>
<sequence length="715" mass="73680">MNAPAPAALAAERCATSQFSVPTLHCAGCIAKLEGGLAATPGVIDARVNFTTRRVRVTHLPELDTGAVREAIARIGFPAEPFLGEADGAASRESRALVKALAVAGFAAMNVMLLSVSVWSGAEGATRQLFHWLSAMIALPAVAYAGRPFFRSAWAALRHGRTNMDVPISIGVVLACGLSLYETATGGHDAYFDGAVMLLFFLLAGRFLDSVMRARAQDSAGALLRQTAPGAQVLDKQNVPQWRAAEELAPNMRMLVAAGDRLAADGVVESGTSSVDRSLITGESVPETVAPGSRVLAGTINMDGPLIVKVTAAGENTAIADIARLMEAAGGTKSRYVRIADRAARLYAPAVHSLAALSFLGWMLAGAGVHQAVLIAVAVLIITCPCALGLAVPVAQVVASGALMRAGVLIKDGSALERLAEADVALFDKTGTLTLGRPTPLGALPLTAEEKPVALALARASRHPLSRALTAALEAEGVEAAPLADMIEQPGLGIEGHVDGVRARLGRADWVGAEQPAEGAALSTGFVLGSAQARLLRFEDALRPDSEAAVARLRRQGLAPAILSGDRMQAVAAIGRQLAVDATAELSPADKFAAIERLSASGRRVLMVGDGLNDGPALKAAHVSIAPSSASDVGQTAADLLFLGDRLMPVPVAVAAARRTMAVVRQNFALAIGYNVLAVPLAIAGYVTPLIAALAMSGSSLIVVANALRLRSAAR</sequence>
<protein>
    <submittedName>
        <fullName evidence="17">Cadmium-translocating P-type ATPase</fullName>
        <ecNumber evidence="17">3.6.3.3</ecNumber>
    </submittedName>
</protein>
<keyword evidence="5" id="KW-0597">Phosphoprotein</keyword>
<dbReference type="InterPro" id="IPR036412">
    <property type="entry name" value="HAD-like_sf"/>
</dbReference>
<comment type="subcellular location">
    <subcellularLocation>
        <location evidence="1">Cell membrane</location>
        <topology evidence="1">Multi-pass membrane protein</topology>
    </subcellularLocation>
</comment>
<evidence type="ECO:0000256" key="12">
    <source>
        <dbReference type="ARBA" id="ARBA00022989"/>
    </source>
</evidence>
<dbReference type="InterPro" id="IPR018303">
    <property type="entry name" value="ATPase_P-typ_P_site"/>
</dbReference>
<dbReference type="PANTHER" id="PTHR43520:SF5">
    <property type="entry name" value="CATION-TRANSPORTING P-TYPE ATPASE-RELATED"/>
    <property type="match status" value="1"/>
</dbReference>
<feature type="transmembrane region" description="Helical" evidence="15">
    <location>
        <begin position="346"/>
        <end position="365"/>
    </location>
</feature>
<dbReference type="PANTHER" id="PTHR43520">
    <property type="entry name" value="ATP7, ISOFORM B"/>
    <property type="match status" value="1"/>
</dbReference>
<evidence type="ECO:0000256" key="1">
    <source>
        <dbReference type="ARBA" id="ARBA00004651"/>
    </source>
</evidence>
<dbReference type="CDD" id="cd00371">
    <property type="entry name" value="HMA"/>
    <property type="match status" value="1"/>
</dbReference>
<proteinExistence type="inferred from homology"/>
<dbReference type="InterPro" id="IPR023298">
    <property type="entry name" value="ATPase_P-typ_TM_dom_sf"/>
</dbReference>
<dbReference type="Gene3D" id="2.70.150.10">
    <property type="entry name" value="Calcium-transporting ATPase, cytoplasmic transduction domain A"/>
    <property type="match status" value="1"/>
</dbReference>
<dbReference type="Gene3D" id="3.30.70.100">
    <property type="match status" value="1"/>
</dbReference>
<dbReference type="InterPro" id="IPR001757">
    <property type="entry name" value="P_typ_ATPase"/>
</dbReference>
<evidence type="ECO:0000256" key="2">
    <source>
        <dbReference type="ARBA" id="ARBA00006024"/>
    </source>
</evidence>
<evidence type="ECO:0000256" key="8">
    <source>
        <dbReference type="ARBA" id="ARBA00022741"/>
    </source>
</evidence>
<dbReference type="GO" id="GO:0005886">
    <property type="term" value="C:plasma membrane"/>
    <property type="evidence" value="ECO:0007669"/>
    <property type="project" value="UniProtKB-SubCell"/>
</dbReference>
<evidence type="ECO:0000256" key="14">
    <source>
        <dbReference type="ARBA" id="ARBA00023136"/>
    </source>
</evidence>
<dbReference type="NCBIfam" id="TIGR01512">
    <property type="entry name" value="ATPase-IB2_Cd"/>
    <property type="match status" value="1"/>
</dbReference>
<dbReference type="EMBL" id="SDPT01000001">
    <property type="protein sequence ID" value="RXZ35112.1"/>
    <property type="molecule type" value="Genomic_DNA"/>
</dbReference>
<dbReference type="GO" id="GO:0043682">
    <property type="term" value="F:P-type divalent copper transporter activity"/>
    <property type="evidence" value="ECO:0007669"/>
    <property type="project" value="TreeGrafter"/>
</dbReference>
<dbReference type="EC" id="3.6.3.3" evidence="17"/>
<dbReference type="SUPFAM" id="SSF81665">
    <property type="entry name" value="Calcium ATPase, transmembrane domain M"/>
    <property type="match status" value="1"/>
</dbReference>
<feature type="domain" description="HMA" evidence="16">
    <location>
        <begin position="15"/>
        <end position="80"/>
    </location>
</feature>
<dbReference type="AlphaFoldDB" id="A0A4Q2J1B2"/>
<dbReference type="PROSITE" id="PS01047">
    <property type="entry name" value="HMA_1"/>
    <property type="match status" value="1"/>
</dbReference>
<evidence type="ECO:0000256" key="7">
    <source>
        <dbReference type="ARBA" id="ARBA00022723"/>
    </source>
</evidence>
<dbReference type="SUPFAM" id="SSF56784">
    <property type="entry name" value="HAD-like"/>
    <property type="match status" value="1"/>
</dbReference>
<keyword evidence="10" id="KW-0460">Magnesium</keyword>
<reference evidence="17 18" key="1">
    <citation type="submission" date="2019-01" db="EMBL/GenBank/DDBJ databases">
        <title>Sphingomonas mucosissima sp. nov. and Sphingomonas desiccabilis sp. nov., from biological soil crusts in the Colorado Plateau, USA.</title>
        <authorList>
            <person name="Zhu D."/>
        </authorList>
    </citation>
    <scope>NUCLEOTIDE SEQUENCE [LARGE SCALE GENOMIC DNA]</scope>
    <source>
        <strain evidence="17 18">CP1D</strain>
    </source>
</reference>
<keyword evidence="18" id="KW-1185">Reference proteome</keyword>
<dbReference type="PROSITE" id="PS50846">
    <property type="entry name" value="HMA_2"/>
    <property type="match status" value="1"/>
</dbReference>
<dbReference type="InterPro" id="IPR059000">
    <property type="entry name" value="ATPase_P-type_domA"/>
</dbReference>
<dbReference type="GO" id="GO:0055070">
    <property type="term" value="P:copper ion homeostasis"/>
    <property type="evidence" value="ECO:0007669"/>
    <property type="project" value="TreeGrafter"/>
</dbReference>
<evidence type="ECO:0000256" key="15">
    <source>
        <dbReference type="RuleBase" id="RU362081"/>
    </source>
</evidence>
<feature type="transmembrane region" description="Helical" evidence="15">
    <location>
        <begin position="690"/>
        <end position="708"/>
    </location>
</feature>
<dbReference type="GO" id="GO:0005507">
    <property type="term" value="F:copper ion binding"/>
    <property type="evidence" value="ECO:0007669"/>
    <property type="project" value="TreeGrafter"/>
</dbReference>
<keyword evidence="9 15" id="KW-0067">ATP-binding</keyword>
<dbReference type="Pfam" id="PF00122">
    <property type="entry name" value="E1-E2_ATPase"/>
    <property type="match status" value="1"/>
</dbReference>
<keyword evidence="6 15" id="KW-0812">Transmembrane</keyword>
<gene>
    <name evidence="17" type="primary">cadA</name>
    <name evidence="17" type="ORF">EO081_05575</name>
</gene>
<keyword evidence="8 15" id="KW-0547">Nucleotide-binding</keyword>
<evidence type="ECO:0000256" key="13">
    <source>
        <dbReference type="ARBA" id="ARBA00023065"/>
    </source>
</evidence>
<evidence type="ECO:0000259" key="16">
    <source>
        <dbReference type="PROSITE" id="PS50846"/>
    </source>
</evidence>
<dbReference type="InterPro" id="IPR008250">
    <property type="entry name" value="ATPase_P-typ_transduc_dom_A_sf"/>
</dbReference>
<dbReference type="InterPro" id="IPR027256">
    <property type="entry name" value="P-typ_ATPase_IB"/>
</dbReference>
<comment type="similarity">
    <text evidence="2 15">Belongs to the cation transport ATPase (P-type) (TC 3.A.3) family. Type IB subfamily.</text>
</comment>